<comment type="catalytic activity">
    <reaction evidence="1 7">
        <text>ATP-dependent breakage, passage and rejoining of double-stranded DNA.</text>
        <dbReference type="EC" id="5.6.2.2"/>
    </reaction>
</comment>
<dbReference type="AlphaFoldDB" id="U2KX96"/>
<dbReference type="OrthoDB" id="9806486at2"/>
<evidence type="ECO:0000259" key="9">
    <source>
        <dbReference type="PROSITE" id="PS52040"/>
    </source>
</evidence>
<dbReference type="PANTHER" id="PTHR43493">
    <property type="entry name" value="DNA GYRASE/TOPOISOMERASE SUBUNIT A"/>
    <property type="match status" value="1"/>
</dbReference>
<dbReference type="InterPro" id="IPR050220">
    <property type="entry name" value="Type_II_DNA_Topoisomerases"/>
</dbReference>
<feature type="active site" description="O-(5'-phospho-DNA)-tyrosine intermediate" evidence="7">
    <location>
        <position position="140"/>
    </location>
</feature>
<evidence type="ECO:0000256" key="4">
    <source>
        <dbReference type="ARBA" id="ARBA00023125"/>
    </source>
</evidence>
<protein>
    <submittedName>
        <fullName evidence="10">DNA gyrase/topoisomerase IV, A subunit</fullName>
    </submittedName>
</protein>
<evidence type="ECO:0000313" key="11">
    <source>
        <dbReference type="Proteomes" id="UP000016662"/>
    </source>
</evidence>
<reference evidence="10 11" key="1">
    <citation type="submission" date="2013-07" db="EMBL/GenBank/DDBJ databases">
        <authorList>
            <person name="Weinstock G."/>
            <person name="Sodergren E."/>
            <person name="Wylie T."/>
            <person name="Fulton L."/>
            <person name="Fulton R."/>
            <person name="Fronick C."/>
            <person name="O'Laughlin M."/>
            <person name="Godfrey J."/>
            <person name="Miner T."/>
            <person name="Herter B."/>
            <person name="Appelbaum E."/>
            <person name="Cordes M."/>
            <person name="Lek S."/>
            <person name="Wollam A."/>
            <person name="Pepin K.H."/>
            <person name="Palsikar V.B."/>
            <person name="Mitreva M."/>
            <person name="Wilson R.K."/>
        </authorList>
    </citation>
    <scope>NUCLEOTIDE SEQUENCE [LARGE SCALE GENOMIC DNA]</scope>
    <source>
        <strain evidence="10 11">ATCC 27760</strain>
    </source>
</reference>
<dbReference type="RefSeq" id="WP_021682162.1">
    <property type="nucleotide sequence ID" value="NZ_KI260408.1"/>
</dbReference>
<dbReference type="Gene3D" id="3.90.199.10">
    <property type="entry name" value="Topoisomerase II, domain 5"/>
    <property type="match status" value="1"/>
</dbReference>
<dbReference type="InterPro" id="IPR035516">
    <property type="entry name" value="Gyrase/topoIV_suA_C"/>
</dbReference>
<keyword evidence="8" id="KW-0175">Coiled coil</keyword>
<sequence length="748" mass="84375">MARKKQSEKPKKNAIPNAYIAGAGIVEEEKITDTLEKNYMPYAMSVIISRALPEIDGFKPSHRKLLYTMYKMGLLTGGLTKSANVVGQTMRLNPHGDSAIYETMVRLARGNEALLHPYVQSKGNFGKAYSKDMAYAASRYTEVKLEPICNELFRDIDKDTVDFVPNYDNTMQEPTLFPATFPTVLVNANVGIAVSMASSVCPFNLAEVCETTIAVLKNPKHDILSTLKGPDFPGGGFLFYNETELQKIYDTGRGSVTVRAKWNYNKQDNCLEVTEIPYSTTIEAIKDKIVDCIKQGKLREVSYVRDETDIDGLKIAIDLKRGSDPEKVMQKLFRMTPLQDNYSCNFNILVGGAPRVMGVREILEEWSAFRLECVRRRLVFDLQKKQEKLHLLLGLEKILLDIDKAIRIVRETVEEADVVPNLMIGFGIDEIQAEYVAEIKLRHLNREYILKRTQEIDQLKQEIAELEETIADPKKMKKIIIAELKETAKKYGQPRKTLFYYASDIEEEPDEEDIPDYPVHLFLSQSGYFKKITPASLRMSSEQKLKEEDQIVCHLETTNCIELLFFTNQQQVYKTRASDFTETKASVMGDYIPAKLGFADGEFVVQMIATADYQGDLLFVFANGKAARVPMSAYATKTNRKKLQKAYSDRSPLVQILQIPSGEESCSVFFRTDGNRAVLADTVLISAKSTRDTQGVQVVTLKAKHLVCEARVLNEEECIALKKYRVKTIPATGGMAKDLPESGQLSLL</sequence>
<dbReference type="GO" id="GO:0034335">
    <property type="term" value="F:DNA negative supercoiling activity"/>
    <property type="evidence" value="ECO:0007669"/>
    <property type="project" value="UniProtKB-ARBA"/>
</dbReference>
<dbReference type="STRING" id="411473.RUMCAL_00699"/>
<dbReference type="GO" id="GO:0005737">
    <property type="term" value="C:cytoplasm"/>
    <property type="evidence" value="ECO:0007669"/>
    <property type="project" value="TreeGrafter"/>
</dbReference>
<gene>
    <name evidence="10" type="ORF">RUMCAL_00699</name>
</gene>
<dbReference type="SUPFAM" id="SSF101904">
    <property type="entry name" value="GyrA/ParC C-terminal domain-like"/>
    <property type="match status" value="1"/>
</dbReference>
<evidence type="ECO:0000256" key="8">
    <source>
        <dbReference type="SAM" id="Coils"/>
    </source>
</evidence>
<keyword evidence="2" id="KW-1003">Cell membrane</keyword>
<dbReference type="Gene3D" id="2.120.10.90">
    <property type="entry name" value="DNA gyrase/topoisomerase IV, subunit A, C-terminal"/>
    <property type="match status" value="1"/>
</dbReference>
<evidence type="ECO:0000256" key="3">
    <source>
        <dbReference type="ARBA" id="ARBA00023029"/>
    </source>
</evidence>
<dbReference type="InterPro" id="IPR002205">
    <property type="entry name" value="Topo_IIA_dom_A"/>
</dbReference>
<keyword evidence="5" id="KW-0472">Membrane</keyword>
<dbReference type="eggNOG" id="COG0188">
    <property type="taxonomic scope" value="Bacteria"/>
</dbReference>
<dbReference type="Gene3D" id="3.30.1360.40">
    <property type="match status" value="1"/>
</dbReference>
<dbReference type="PATRIC" id="fig|411473.3.peg.553"/>
<evidence type="ECO:0000256" key="2">
    <source>
        <dbReference type="ARBA" id="ARBA00022475"/>
    </source>
</evidence>
<dbReference type="HOGENOM" id="CLU_002977_9_0_9"/>
<feature type="coiled-coil region" evidence="8">
    <location>
        <begin position="449"/>
        <end position="476"/>
    </location>
</feature>
<dbReference type="GO" id="GO:0003677">
    <property type="term" value="F:DNA binding"/>
    <property type="evidence" value="ECO:0007669"/>
    <property type="project" value="UniProtKB-UniRule"/>
</dbReference>
<dbReference type="SUPFAM" id="SSF56719">
    <property type="entry name" value="Type II DNA topoisomerase"/>
    <property type="match status" value="1"/>
</dbReference>
<evidence type="ECO:0000313" key="10">
    <source>
        <dbReference type="EMBL" id="ERJ96917.1"/>
    </source>
</evidence>
<name>U2KX96_9FIRM</name>
<dbReference type="GO" id="GO:0006265">
    <property type="term" value="P:DNA topological change"/>
    <property type="evidence" value="ECO:0007669"/>
    <property type="project" value="UniProtKB-UniRule"/>
</dbReference>
<dbReference type="SMART" id="SM00434">
    <property type="entry name" value="TOP4c"/>
    <property type="match status" value="1"/>
</dbReference>
<keyword evidence="3 7" id="KW-0799">Topoisomerase</keyword>
<keyword evidence="11" id="KW-1185">Reference proteome</keyword>
<dbReference type="InterPro" id="IPR013757">
    <property type="entry name" value="Topo_IIA_A_a_sf"/>
</dbReference>
<proteinExistence type="predicted"/>
<dbReference type="Gene3D" id="1.10.268.10">
    <property type="entry name" value="Topoisomerase, domain 3"/>
    <property type="match status" value="1"/>
</dbReference>
<dbReference type="PANTHER" id="PTHR43493:SF1">
    <property type="entry name" value="DNA TOPOISOMERASE 4 SUBUNIT A"/>
    <property type="match status" value="1"/>
</dbReference>
<evidence type="ECO:0000256" key="1">
    <source>
        <dbReference type="ARBA" id="ARBA00000185"/>
    </source>
</evidence>
<feature type="domain" description="Topo IIA-type catalytic" evidence="9">
    <location>
        <begin position="51"/>
        <end position="514"/>
    </location>
</feature>
<dbReference type="PROSITE" id="PS52040">
    <property type="entry name" value="TOPO_IIA"/>
    <property type="match status" value="1"/>
</dbReference>
<evidence type="ECO:0000256" key="5">
    <source>
        <dbReference type="ARBA" id="ARBA00023136"/>
    </source>
</evidence>
<dbReference type="EMBL" id="AWVF01000089">
    <property type="protein sequence ID" value="ERJ96917.1"/>
    <property type="molecule type" value="Genomic_DNA"/>
</dbReference>
<dbReference type="GO" id="GO:0005524">
    <property type="term" value="F:ATP binding"/>
    <property type="evidence" value="ECO:0007669"/>
    <property type="project" value="InterPro"/>
</dbReference>
<dbReference type="GO" id="GO:0009330">
    <property type="term" value="C:DNA topoisomerase type II (double strand cut, ATP-hydrolyzing) complex"/>
    <property type="evidence" value="ECO:0007669"/>
    <property type="project" value="TreeGrafter"/>
</dbReference>
<evidence type="ECO:0000256" key="6">
    <source>
        <dbReference type="ARBA" id="ARBA00023235"/>
    </source>
</evidence>
<organism evidence="10 11">
    <name type="scientific">Ruminococcus callidus ATCC 27760</name>
    <dbReference type="NCBI Taxonomy" id="411473"/>
    <lineage>
        <taxon>Bacteria</taxon>
        <taxon>Bacillati</taxon>
        <taxon>Bacillota</taxon>
        <taxon>Clostridia</taxon>
        <taxon>Eubacteriales</taxon>
        <taxon>Oscillospiraceae</taxon>
        <taxon>Ruminococcus</taxon>
    </lineage>
</organism>
<dbReference type="InterPro" id="IPR013758">
    <property type="entry name" value="Topo_IIA_A/C_ab"/>
</dbReference>
<dbReference type="InterPro" id="IPR013760">
    <property type="entry name" value="Topo_IIA-like_dom_sf"/>
</dbReference>
<accession>U2KX96</accession>
<comment type="caution">
    <text evidence="10">The sequence shown here is derived from an EMBL/GenBank/DDBJ whole genome shotgun (WGS) entry which is preliminary data.</text>
</comment>
<dbReference type="CDD" id="cd00187">
    <property type="entry name" value="TOP4c"/>
    <property type="match status" value="1"/>
</dbReference>
<dbReference type="Pfam" id="PF00521">
    <property type="entry name" value="DNA_topoisoIV"/>
    <property type="match status" value="1"/>
</dbReference>
<keyword evidence="4 7" id="KW-0238">DNA-binding</keyword>
<keyword evidence="6 7" id="KW-0413">Isomerase</keyword>
<dbReference type="Proteomes" id="UP000016662">
    <property type="component" value="Unassembled WGS sequence"/>
</dbReference>
<evidence type="ECO:0000256" key="7">
    <source>
        <dbReference type="PROSITE-ProRule" id="PRU01384"/>
    </source>
</evidence>